<evidence type="ECO:0000256" key="2">
    <source>
        <dbReference type="ARBA" id="ARBA00022842"/>
    </source>
</evidence>
<dbReference type="EMBL" id="KZ305050">
    <property type="protein sequence ID" value="PIA36698.1"/>
    <property type="molecule type" value="Genomic_DNA"/>
</dbReference>
<reference evidence="3 4" key="1">
    <citation type="submission" date="2017-09" db="EMBL/GenBank/DDBJ databases">
        <title>WGS assembly of Aquilegia coerulea Goldsmith.</title>
        <authorList>
            <person name="Hodges S."/>
            <person name="Kramer E."/>
            <person name="Nordborg M."/>
            <person name="Tomkins J."/>
            <person name="Borevitz J."/>
            <person name="Derieg N."/>
            <person name="Yan J."/>
            <person name="Mihaltcheva S."/>
            <person name="Hayes R.D."/>
            <person name="Rokhsar D."/>
        </authorList>
    </citation>
    <scope>NUCLEOTIDE SEQUENCE [LARGE SCALE GENOMIC DNA]</scope>
    <source>
        <strain evidence="4">cv. Goldsmith</strain>
    </source>
</reference>
<evidence type="ECO:0000313" key="3">
    <source>
        <dbReference type="EMBL" id="PIA36698.1"/>
    </source>
</evidence>
<dbReference type="Pfam" id="PF03492">
    <property type="entry name" value="Methyltransf_7"/>
    <property type="match status" value="1"/>
</dbReference>
<dbReference type="InterPro" id="IPR005299">
    <property type="entry name" value="MeTrfase_7"/>
</dbReference>
<evidence type="ECO:0000313" key="4">
    <source>
        <dbReference type="Proteomes" id="UP000230069"/>
    </source>
</evidence>
<sequence>MEVQNVLHMTPGEDRNSYVVNSEYQKMVIIKAKSFLEEAITDLYCKTFPKSLSIADLGCSSGPNTLLVISEIIETISSLCRKLGHQSPELQVFLNDLPGNDFNTIFKSIPCFLEKHRTDKGNEFGPCFIAGMPGSFYERLFLAETLDFVHSSYSLHYLSQVPHGIESNKGNIHIAVTSPPCVPIAYLTQFQSDFAFFLSLRSEELVYGGRMVLTILGRRNTDPSIKENCDSWELLALSLRDMVSQGLVDEAKLDSFNLPMYSPCVEEVKAIIQEQGSFHLNVMETFDLDSGTNDDYEKEDVEFDEIIKAGSQTIRAVAESMLVSHFGGEIIEELFDRYAKYFGEYVGKERSNYVNLIMSMTKKG</sequence>
<dbReference type="InParanoid" id="A0A2G5CZL4"/>
<dbReference type="Proteomes" id="UP000230069">
    <property type="component" value="Unassembled WGS sequence"/>
</dbReference>
<name>A0A2G5CZL4_AQUCA</name>
<dbReference type="GO" id="GO:0046872">
    <property type="term" value="F:metal ion binding"/>
    <property type="evidence" value="ECO:0007669"/>
    <property type="project" value="UniProtKB-KW"/>
</dbReference>
<evidence type="ECO:0000256" key="1">
    <source>
        <dbReference type="ARBA" id="ARBA00022723"/>
    </source>
</evidence>
<gene>
    <name evidence="3" type="ORF">AQUCO_03300128v1</name>
</gene>
<dbReference type="OrthoDB" id="1523883at2759"/>
<dbReference type="FunCoup" id="A0A2G5CZL4">
    <property type="interactions" value="51"/>
</dbReference>
<dbReference type="Gene3D" id="3.40.50.150">
    <property type="entry name" value="Vaccinia Virus protein VP39"/>
    <property type="match status" value="1"/>
</dbReference>
<keyword evidence="1" id="KW-0479">Metal-binding</keyword>
<dbReference type="InterPro" id="IPR029063">
    <property type="entry name" value="SAM-dependent_MTases_sf"/>
</dbReference>
<proteinExistence type="predicted"/>
<keyword evidence="4" id="KW-1185">Reference proteome</keyword>
<accession>A0A2G5CZL4</accession>
<organism evidence="3 4">
    <name type="scientific">Aquilegia coerulea</name>
    <name type="common">Rocky mountain columbine</name>
    <dbReference type="NCBI Taxonomy" id="218851"/>
    <lineage>
        <taxon>Eukaryota</taxon>
        <taxon>Viridiplantae</taxon>
        <taxon>Streptophyta</taxon>
        <taxon>Embryophyta</taxon>
        <taxon>Tracheophyta</taxon>
        <taxon>Spermatophyta</taxon>
        <taxon>Magnoliopsida</taxon>
        <taxon>Ranunculales</taxon>
        <taxon>Ranunculaceae</taxon>
        <taxon>Thalictroideae</taxon>
        <taxon>Aquilegia</taxon>
    </lineage>
</organism>
<dbReference type="GO" id="GO:0008168">
    <property type="term" value="F:methyltransferase activity"/>
    <property type="evidence" value="ECO:0007669"/>
    <property type="project" value="InterPro"/>
</dbReference>
<protein>
    <submittedName>
        <fullName evidence="3">Uncharacterized protein</fullName>
    </submittedName>
</protein>
<dbReference type="AlphaFoldDB" id="A0A2G5CZL4"/>
<keyword evidence="2" id="KW-0460">Magnesium</keyword>
<dbReference type="SUPFAM" id="SSF53335">
    <property type="entry name" value="S-adenosyl-L-methionine-dependent methyltransferases"/>
    <property type="match status" value="1"/>
</dbReference>
<dbReference type="PANTHER" id="PTHR31009">
    <property type="entry name" value="S-ADENOSYL-L-METHIONINE:CARBOXYL METHYLTRANSFERASE FAMILY PROTEIN"/>
    <property type="match status" value="1"/>
</dbReference>
<dbReference type="Gene3D" id="1.10.1200.270">
    <property type="entry name" value="Methyltransferase, alpha-helical capping domain"/>
    <property type="match status" value="1"/>
</dbReference>
<dbReference type="InterPro" id="IPR042086">
    <property type="entry name" value="MeTrfase_capping"/>
</dbReference>